<dbReference type="Pfam" id="PF13620">
    <property type="entry name" value="CarboxypepD_reg"/>
    <property type="match status" value="1"/>
</dbReference>
<accession>L0L2W2</accession>
<evidence type="ECO:0000313" key="2">
    <source>
        <dbReference type="Proteomes" id="UP000010866"/>
    </source>
</evidence>
<dbReference type="InterPro" id="IPR008969">
    <property type="entry name" value="CarboxyPept-like_regulatory"/>
</dbReference>
<dbReference type="EMBL" id="CP003363">
    <property type="protein sequence ID" value="AGB50649.1"/>
    <property type="molecule type" value="Genomic_DNA"/>
</dbReference>
<evidence type="ECO:0008006" key="3">
    <source>
        <dbReference type="Google" id="ProtNLM"/>
    </source>
</evidence>
<keyword evidence="1" id="KW-0614">Plasmid</keyword>
<proteinExistence type="predicted"/>
<name>L0L2W2_METHD</name>
<dbReference type="Proteomes" id="UP000010866">
    <property type="component" value="Plasmid pMETHO01"/>
</dbReference>
<evidence type="ECO:0000313" key="1">
    <source>
        <dbReference type="EMBL" id="AGB50649.1"/>
    </source>
</evidence>
<dbReference type="SUPFAM" id="SSF49464">
    <property type="entry name" value="Carboxypeptidase regulatory domain-like"/>
    <property type="match status" value="1"/>
</dbReference>
<organism evidence="1 2">
    <name type="scientific">Methanomethylovorans hollandica (strain DSM 15978 / NBRC 107637 / DMS1)</name>
    <dbReference type="NCBI Taxonomy" id="867904"/>
    <lineage>
        <taxon>Archaea</taxon>
        <taxon>Methanobacteriati</taxon>
        <taxon>Methanobacteriota</taxon>
        <taxon>Stenosarchaea group</taxon>
        <taxon>Methanomicrobia</taxon>
        <taxon>Methanosarcinales</taxon>
        <taxon>Methanosarcinaceae</taxon>
        <taxon>Methanomethylovorans</taxon>
    </lineage>
</organism>
<dbReference type="GeneID" id="14401471"/>
<keyword evidence="2" id="KW-1185">Reference proteome</keyword>
<dbReference type="HOGENOM" id="CLU_648314_0_0_2"/>
<gene>
    <name evidence="1" type="ordered locus">Metho_2509</name>
</gene>
<dbReference type="KEGG" id="mhz:Metho_2509"/>
<reference evidence="2" key="1">
    <citation type="submission" date="2012-02" db="EMBL/GenBank/DDBJ databases">
        <title>Complete sequence of plasmid of Methanomethylovorans hollandica DSM 15978.</title>
        <authorList>
            <person name="Lucas S."/>
            <person name="Copeland A."/>
            <person name="Lapidus A."/>
            <person name="Glavina del Rio T."/>
            <person name="Dalin E."/>
            <person name="Tice H."/>
            <person name="Bruce D."/>
            <person name="Goodwin L."/>
            <person name="Pitluck S."/>
            <person name="Peters L."/>
            <person name="Mikhailova N."/>
            <person name="Held B."/>
            <person name="Kyrpides N."/>
            <person name="Mavromatis K."/>
            <person name="Ivanova N."/>
            <person name="Brettin T."/>
            <person name="Detter J.C."/>
            <person name="Han C."/>
            <person name="Larimer F."/>
            <person name="Land M."/>
            <person name="Hauser L."/>
            <person name="Markowitz V."/>
            <person name="Cheng J.-F."/>
            <person name="Hugenholtz P."/>
            <person name="Woyke T."/>
            <person name="Wu D."/>
            <person name="Spring S."/>
            <person name="Schroeder M."/>
            <person name="Brambilla E."/>
            <person name="Klenk H.-P."/>
            <person name="Eisen J.A."/>
        </authorList>
    </citation>
    <scope>NUCLEOTIDE SEQUENCE [LARGE SCALE GENOMIC DNA]</scope>
    <source>
        <strain evidence="2">DSM 15978 / NBRC 107637 / DMS1</strain>
        <plasmid evidence="2">Plasmid pMETHO01</plasmid>
    </source>
</reference>
<geneLocation type="plasmid" evidence="1 2">
    <name>pMETHO01</name>
</geneLocation>
<dbReference type="Gene3D" id="2.60.40.1120">
    <property type="entry name" value="Carboxypeptidase-like, regulatory domain"/>
    <property type="match status" value="1"/>
</dbReference>
<dbReference type="AlphaFoldDB" id="L0L2W2"/>
<protein>
    <recommendedName>
        <fullName evidence="3">Carboxypeptidase regulatory-like domain-containing protein</fullName>
    </recommendedName>
</protein>
<dbReference type="RefSeq" id="WP_015313781.1">
    <property type="nucleotide sequence ID" value="NC_019972.1"/>
</dbReference>
<sequence precursor="true">MYKKLGILLLAIILVGTAVATPLDIRPSLIDQEEFNSANLYGKVTNNLGIGLYGATVTARNLDTDKIYTTTTDPKGLFGLSVTRGKTYEVNVNYNGNVKNYDGLVVPLSGKRYVEVKLAPSTSLNGDSTTWKWINFNHSKVAKTDFLLSRLYIGEDQYFKSLAAYPLQNSGINCGKGKGYVGSKITGILNSSGIATFKTANASINVIDKQDGYFYINFNDDGIVEVVIPEEFKVSEFSGYNPQVIKCTSGIYHNTFVLIGNGEIRNDRDKITFMGKKGSVLMGINEKDDTALDEYVSLLASKKLSIIIDFFSFDNETTVVPVILNPECKLSNMILTNDSFSFNVSTSGKQKAAVLLRTNSSEYQITSLTVDNSELKKTSTLEEAYSLAIVPKTATIQIGNENYQYIVMPDTVQRRIQGSYTKK</sequence>